<dbReference type="AlphaFoldDB" id="A0A7G6Y8Q9"/>
<comment type="similarity">
    <text evidence="2">Belongs to the DadA oxidoreductase family.</text>
</comment>
<reference evidence="7" key="1">
    <citation type="submission" date="2019-09" db="EMBL/GenBank/DDBJ databases">
        <title>Antimicrobial potential of Antarctic Bacteria.</title>
        <authorList>
            <person name="Benaud N."/>
            <person name="Edwards R.J."/>
            <person name="Ferrari B.C."/>
        </authorList>
    </citation>
    <scope>NUCLEOTIDE SEQUENCE [LARGE SCALE GENOMIC DNA]</scope>
    <source>
        <strain evidence="7">INR9</strain>
    </source>
</reference>
<evidence type="ECO:0000256" key="2">
    <source>
        <dbReference type="ARBA" id="ARBA00009410"/>
    </source>
</evidence>
<keyword evidence="4" id="KW-0560">Oxidoreductase</keyword>
<evidence type="ECO:0000256" key="3">
    <source>
        <dbReference type="ARBA" id="ARBA00022630"/>
    </source>
</evidence>
<dbReference type="RefSeq" id="WP_185278045.1">
    <property type="nucleotide sequence ID" value="NZ_CP043641.1"/>
</dbReference>
<name>A0A7G6Y8Q9_9MICO</name>
<dbReference type="Proteomes" id="UP000515511">
    <property type="component" value="Chromosome"/>
</dbReference>
<dbReference type="GO" id="GO:0005737">
    <property type="term" value="C:cytoplasm"/>
    <property type="evidence" value="ECO:0007669"/>
    <property type="project" value="TreeGrafter"/>
</dbReference>
<dbReference type="Gene3D" id="3.30.9.10">
    <property type="entry name" value="D-Amino Acid Oxidase, subunit A, domain 2"/>
    <property type="match status" value="1"/>
</dbReference>
<evidence type="ECO:0000256" key="1">
    <source>
        <dbReference type="ARBA" id="ARBA00001974"/>
    </source>
</evidence>
<evidence type="ECO:0000313" key="7">
    <source>
        <dbReference type="Proteomes" id="UP000515511"/>
    </source>
</evidence>
<dbReference type="GO" id="GO:0016491">
    <property type="term" value="F:oxidoreductase activity"/>
    <property type="evidence" value="ECO:0007669"/>
    <property type="project" value="UniProtKB-KW"/>
</dbReference>
<dbReference type="InterPro" id="IPR006076">
    <property type="entry name" value="FAD-dep_OxRdtase"/>
</dbReference>
<dbReference type="SUPFAM" id="SSF51971">
    <property type="entry name" value="Nucleotide-binding domain"/>
    <property type="match status" value="1"/>
</dbReference>
<proteinExistence type="inferred from homology"/>
<accession>A0A7G6Y8Q9</accession>
<feature type="domain" description="FAD dependent oxidoreductase" evidence="5">
    <location>
        <begin position="14"/>
        <end position="355"/>
    </location>
</feature>
<dbReference type="InterPro" id="IPR036188">
    <property type="entry name" value="FAD/NAD-bd_sf"/>
</dbReference>
<protein>
    <submittedName>
        <fullName evidence="6">FAD-binding oxidoreductase</fullName>
    </submittedName>
</protein>
<comment type="cofactor">
    <cofactor evidence="1">
        <name>FAD</name>
        <dbReference type="ChEBI" id="CHEBI:57692"/>
    </cofactor>
</comment>
<dbReference type="Pfam" id="PF01266">
    <property type="entry name" value="DAO"/>
    <property type="match status" value="1"/>
</dbReference>
<gene>
    <name evidence="6" type="ORF">F1C12_06865</name>
</gene>
<evidence type="ECO:0000256" key="4">
    <source>
        <dbReference type="ARBA" id="ARBA00023002"/>
    </source>
</evidence>
<dbReference type="Gene3D" id="3.50.50.60">
    <property type="entry name" value="FAD/NAD(P)-binding domain"/>
    <property type="match status" value="1"/>
</dbReference>
<dbReference type="PANTHER" id="PTHR13847">
    <property type="entry name" value="SARCOSINE DEHYDROGENASE-RELATED"/>
    <property type="match status" value="1"/>
</dbReference>
<organism evidence="6 7">
    <name type="scientific">Leifsonia shinshuensis</name>
    <dbReference type="NCBI Taxonomy" id="150026"/>
    <lineage>
        <taxon>Bacteria</taxon>
        <taxon>Bacillati</taxon>
        <taxon>Actinomycetota</taxon>
        <taxon>Actinomycetes</taxon>
        <taxon>Micrococcales</taxon>
        <taxon>Microbacteriaceae</taxon>
        <taxon>Leifsonia</taxon>
    </lineage>
</organism>
<evidence type="ECO:0000313" key="6">
    <source>
        <dbReference type="EMBL" id="QNE34874.1"/>
    </source>
</evidence>
<dbReference type="PANTHER" id="PTHR13847:SF286">
    <property type="entry name" value="D-AMINO ACID DEHYDROGENASE"/>
    <property type="match status" value="1"/>
</dbReference>
<sequence>MGKHGVSKQSGPAVVVIGDGVAGAATAFALARRGAAVTIVDAGLPGRATDAGAGIVQPWSTSAGGDFYELYAAGADFYPELIERLAEAGVHDIGYRRSGALVVNRDAAVIDDVEARVRGRAAASRTAGEVRRVGAAEARELFPPLAGDLHGLHIAGGARVDGRALRTGLLDAAVALGATHLDATAALDADRVVTADGETLPADAVVVAAGAWTDQVLLPLGVRVPVEPQRGQLVHLRVDADTREWPSVHPVAPHYLVSFDAGRIVVGATRETGSGFDARVTAAGTRQVLEDALAVAPGLADATVIETRVGLRPLPDGDLPTAGPVDDRPGLFVNTGFGAGGLTMGPLIGDLLAERVLGSL</sequence>
<evidence type="ECO:0000259" key="5">
    <source>
        <dbReference type="Pfam" id="PF01266"/>
    </source>
</evidence>
<keyword evidence="3" id="KW-0285">Flavoprotein</keyword>
<dbReference type="KEGG" id="lse:F1C12_06865"/>
<dbReference type="SUPFAM" id="SSF54373">
    <property type="entry name" value="FAD-linked reductases, C-terminal domain"/>
    <property type="match status" value="1"/>
</dbReference>
<dbReference type="EMBL" id="CP043641">
    <property type="protein sequence ID" value="QNE34874.1"/>
    <property type="molecule type" value="Genomic_DNA"/>
</dbReference>